<proteinExistence type="predicted"/>
<dbReference type="AlphaFoldDB" id="A0AAV5GHA2"/>
<name>A0AAV5GHA2_9BASI</name>
<feature type="region of interest" description="Disordered" evidence="1">
    <location>
        <begin position="1"/>
        <end position="70"/>
    </location>
</feature>
<evidence type="ECO:0000256" key="1">
    <source>
        <dbReference type="SAM" id="MobiDB-lite"/>
    </source>
</evidence>
<feature type="compositionally biased region" description="Low complexity" evidence="1">
    <location>
        <begin position="234"/>
        <end position="252"/>
    </location>
</feature>
<evidence type="ECO:0000313" key="2">
    <source>
        <dbReference type="EMBL" id="GJN88737.1"/>
    </source>
</evidence>
<organism evidence="2 3">
    <name type="scientific">Rhodotorula paludigena</name>
    <dbReference type="NCBI Taxonomy" id="86838"/>
    <lineage>
        <taxon>Eukaryota</taxon>
        <taxon>Fungi</taxon>
        <taxon>Dikarya</taxon>
        <taxon>Basidiomycota</taxon>
        <taxon>Pucciniomycotina</taxon>
        <taxon>Microbotryomycetes</taxon>
        <taxon>Sporidiobolales</taxon>
        <taxon>Sporidiobolaceae</taxon>
        <taxon>Rhodotorula</taxon>
    </lineage>
</organism>
<protein>
    <submittedName>
        <fullName evidence="2">Uncharacterized protein</fullName>
    </submittedName>
</protein>
<evidence type="ECO:0000313" key="3">
    <source>
        <dbReference type="Proteomes" id="UP001342314"/>
    </source>
</evidence>
<comment type="caution">
    <text evidence="2">The sequence shown here is derived from an EMBL/GenBank/DDBJ whole genome shotgun (WGS) entry which is preliminary data.</text>
</comment>
<accession>A0AAV5GHA2</accession>
<dbReference type="Proteomes" id="UP001342314">
    <property type="component" value="Unassembled WGS sequence"/>
</dbReference>
<dbReference type="EMBL" id="BQKY01000003">
    <property type="protein sequence ID" value="GJN88737.1"/>
    <property type="molecule type" value="Genomic_DNA"/>
</dbReference>
<feature type="region of interest" description="Disordered" evidence="1">
    <location>
        <begin position="233"/>
        <end position="252"/>
    </location>
</feature>
<gene>
    <name evidence="2" type="ORF">Rhopal_001703-T1</name>
</gene>
<reference evidence="2 3" key="1">
    <citation type="submission" date="2021-12" db="EMBL/GenBank/DDBJ databases">
        <title>High titer production of polyol ester of fatty acids by Rhodotorula paludigena BS15 towards product separation-free biomass refinery.</title>
        <authorList>
            <person name="Mano J."/>
            <person name="Ono H."/>
            <person name="Tanaka T."/>
            <person name="Naito K."/>
            <person name="Sushida H."/>
            <person name="Ike M."/>
            <person name="Tokuyasu K."/>
            <person name="Kitaoka M."/>
        </authorList>
    </citation>
    <scope>NUCLEOTIDE SEQUENCE [LARGE SCALE GENOMIC DNA]</scope>
    <source>
        <strain evidence="2 3">BS15</strain>
    </source>
</reference>
<feature type="compositionally biased region" description="Low complexity" evidence="1">
    <location>
        <begin position="29"/>
        <end position="41"/>
    </location>
</feature>
<keyword evidence="3" id="KW-1185">Reference proteome</keyword>
<sequence length="296" mass="32192">MARGKGSTPRRTQAHLDDDMSPTSPSPSSPSRRTPGSTASPARLNANTAAPGLPDKPVRGPTPQSAETTYHTRIRQLLVEHRKLRRQWNELVIRGLVGRTRAVLDLWGDVELVLKTIDKQGGKSTPRQPVRAGYLFAQSAKLSEQIDAVEAVFTSLTELVQTMSQLCERAEFLVVEAAKTRGTQFAFRDPLWVTWPIARFVDGVHTLSKPYIDSLSLVRSLLDILLTFPPLPSPDSASTSSATSSVAPARTRPSPEALQSALSLLAVQPLLPGKASDASAEAWEELMAVEVGGWER</sequence>